<name>A0A4Y7TIA0_COPMI</name>
<dbReference type="STRING" id="71717.A0A4Y7TIA0"/>
<accession>A0A4Y7TIA0</accession>
<protein>
    <recommendedName>
        <fullName evidence="3">N-acetyltransferase domain-containing protein</fullName>
    </recommendedName>
</protein>
<comment type="caution">
    <text evidence="1">The sequence shown here is derived from an EMBL/GenBank/DDBJ whole genome shotgun (WGS) entry which is preliminary data.</text>
</comment>
<dbReference type="SUPFAM" id="SSF55729">
    <property type="entry name" value="Acyl-CoA N-acyltransferases (Nat)"/>
    <property type="match status" value="1"/>
</dbReference>
<reference evidence="1 2" key="1">
    <citation type="journal article" date="2019" name="Nat. Ecol. Evol.">
        <title>Megaphylogeny resolves global patterns of mushroom evolution.</title>
        <authorList>
            <person name="Varga T."/>
            <person name="Krizsan K."/>
            <person name="Foldi C."/>
            <person name="Dima B."/>
            <person name="Sanchez-Garcia M."/>
            <person name="Sanchez-Ramirez S."/>
            <person name="Szollosi G.J."/>
            <person name="Szarkandi J.G."/>
            <person name="Papp V."/>
            <person name="Albert L."/>
            <person name="Andreopoulos W."/>
            <person name="Angelini C."/>
            <person name="Antonin V."/>
            <person name="Barry K.W."/>
            <person name="Bougher N.L."/>
            <person name="Buchanan P."/>
            <person name="Buyck B."/>
            <person name="Bense V."/>
            <person name="Catcheside P."/>
            <person name="Chovatia M."/>
            <person name="Cooper J."/>
            <person name="Damon W."/>
            <person name="Desjardin D."/>
            <person name="Finy P."/>
            <person name="Geml J."/>
            <person name="Haridas S."/>
            <person name="Hughes K."/>
            <person name="Justo A."/>
            <person name="Karasinski D."/>
            <person name="Kautmanova I."/>
            <person name="Kiss B."/>
            <person name="Kocsube S."/>
            <person name="Kotiranta H."/>
            <person name="LaButti K.M."/>
            <person name="Lechner B.E."/>
            <person name="Liimatainen K."/>
            <person name="Lipzen A."/>
            <person name="Lukacs Z."/>
            <person name="Mihaltcheva S."/>
            <person name="Morgado L.N."/>
            <person name="Niskanen T."/>
            <person name="Noordeloos M.E."/>
            <person name="Ohm R.A."/>
            <person name="Ortiz-Santana B."/>
            <person name="Ovrebo C."/>
            <person name="Racz N."/>
            <person name="Riley R."/>
            <person name="Savchenko A."/>
            <person name="Shiryaev A."/>
            <person name="Soop K."/>
            <person name="Spirin V."/>
            <person name="Szebenyi C."/>
            <person name="Tomsovsky M."/>
            <person name="Tulloss R.E."/>
            <person name="Uehling J."/>
            <person name="Grigoriev I.V."/>
            <person name="Vagvolgyi C."/>
            <person name="Papp T."/>
            <person name="Martin F.M."/>
            <person name="Miettinen O."/>
            <person name="Hibbett D.S."/>
            <person name="Nagy L.G."/>
        </authorList>
    </citation>
    <scope>NUCLEOTIDE SEQUENCE [LARGE SCALE GENOMIC DNA]</scope>
    <source>
        <strain evidence="1 2">FP101781</strain>
    </source>
</reference>
<evidence type="ECO:0000313" key="2">
    <source>
        <dbReference type="Proteomes" id="UP000298030"/>
    </source>
</evidence>
<dbReference type="InterPro" id="IPR016181">
    <property type="entry name" value="Acyl_CoA_acyltransferase"/>
</dbReference>
<organism evidence="1 2">
    <name type="scientific">Coprinellus micaceus</name>
    <name type="common">Glistening ink-cap mushroom</name>
    <name type="synonym">Coprinus micaceus</name>
    <dbReference type="NCBI Taxonomy" id="71717"/>
    <lineage>
        <taxon>Eukaryota</taxon>
        <taxon>Fungi</taxon>
        <taxon>Dikarya</taxon>
        <taxon>Basidiomycota</taxon>
        <taxon>Agaricomycotina</taxon>
        <taxon>Agaricomycetes</taxon>
        <taxon>Agaricomycetidae</taxon>
        <taxon>Agaricales</taxon>
        <taxon>Agaricineae</taxon>
        <taxon>Psathyrellaceae</taxon>
        <taxon>Coprinellus</taxon>
    </lineage>
</organism>
<dbReference type="Gene3D" id="3.40.630.30">
    <property type="match status" value="1"/>
</dbReference>
<sequence length="273" mass="30240">MFGKGGWLRRVASLADAAAAKQETPSPPIVRLARPEDYDRILDLGRDAFRHDPAFLYFVGAKDKEVTEGGLSEAKEAQLRSLLEVLLKSVLYLKGRITAVVDPSQDKILAAVLWLPPNKRVELQQFRLLLQSGILGIVKNWGLSTLLRTRIEWLDAAHTTFVEMYKRKGITKESADDSWFLLSAMIDPLSEHRGFMSLLMEDAFANGPNDSFTLVATTARLKDQYASFGYDLLSTYKVGEGKADCRGLPASGKEAVGVDCYAMVKWAPGLTLL</sequence>
<evidence type="ECO:0008006" key="3">
    <source>
        <dbReference type="Google" id="ProtNLM"/>
    </source>
</evidence>
<evidence type="ECO:0000313" key="1">
    <source>
        <dbReference type="EMBL" id="TEB33900.1"/>
    </source>
</evidence>
<dbReference type="OrthoDB" id="544277at2759"/>
<dbReference type="Proteomes" id="UP000298030">
    <property type="component" value="Unassembled WGS sequence"/>
</dbReference>
<gene>
    <name evidence="1" type="ORF">FA13DRAFT_118806</name>
</gene>
<keyword evidence="2" id="KW-1185">Reference proteome</keyword>
<dbReference type="AlphaFoldDB" id="A0A4Y7TIA0"/>
<dbReference type="EMBL" id="QPFP01000011">
    <property type="protein sequence ID" value="TEB33900.1"/>
    <property type="molecule type" value="Genomic_DNA"/>
</dbReference>
<proteinExistence type="predicted"/>